<reference evidence="2" key="1">
    <citation type="journal article" date="2022" name="Mol. Ecol. Resour.">
        <title>The genomes of chicory, endive, great burdock and yacon provide insights into Asteraceae palaeo-polyploidization history and plant inulin production.</title>
        <authorList>
            <person name="Fan W."/>
            <person name="Wang S."/>
            <person name="Wang H."/>
            <person name="Wang A."/>
            <person name="Jiang F."/>
            <person name="Liu H."/>
            <person name="Zhao H."/>
            <person name="Xu D."/>
            <person name="Zhang Y."/>
        </authorList>
    </citation>
    <scope>NUCLEOTIDE SEQUENCE [LARGE SCALE GENOMIC DNA]</scope>
    <source>
        <strain evidence="2">cv. Yunnan</strain>
    </source>
</reference>
<dbReference type="Proteomes" id="UP001056120">
    <property type="component" value="Linkage Group LG22"/>
</dbReference>
<protein>
    <submittedName>
        <fullName evidence="1">Uncharacterized protein</fullName>
    </submittedName>
</protein>
<gene>
    <name evidence="1" type="ORF">L1987_64546</name>
</gene>
<sequence length="75" mass="8547">MRSFHVGAAEKKRTEKWVPAFLVFRQGDLSPDELRRRGFNKTSTNPVRNLSGRERLSSEVPVAALGFRWSLIMAS</sequence>
<dbReference type="EMBL" id="CM042039">
    <property type="protein sequence ID" value="KAI3724781.1"/>
    <property type="molecule type" value="Genomic_DNA"/>
</dbReference>
<keyword evidence="2" id="KW-1185">Reference proteome</keyword>
<evidence type="ECO:0000313" key="1">
    <source>
        <dbReference type="EMBL" id="KAI3724781.1"/>
    </source>
</evidence>
<name>A0ACB9BRY0_9ASTR</name>
<organism evidence="1 2">
    <name type="scientific">Smallanthus sonchifolius</name>
    <dbReference type="NCBI Taxonomy" id="185202"/>
    <lineage>
        <taxon>Eukaryota</taxon>
        <taxon>Viridiplantae</taxon>
        <taxon>Streptophyta</taxon>
        <taxon>Embryophyta</taxon>
        <taxon>Tracheophyta</taxon>
        <taxon>Spermatophyta</taxon>
        <taxon>Magnoliopsida</taxon>
        <taxon>eudicotyledons</taxon>
        <taxon>Gunneridae</taxon>
        <taxon>Pentapetalae</taxon>
        <taxon>asterids</taxon>
        <taxon>campanulids</taxon>
        <taxon>Asterales</taxon>
        <taxon>Asteraceae</taxon>
        <taxon>Asteroideae</taxon>
        <taxon>Heliantheae alliance</taxon>
        <taxon>Millerieae</taxon>
        <taxon>Smallanthus</taxon>
    </lineage>
</organism>
<proteinExistence type="predicted"/>
<accession>A0ACB9BRY0</accession>
<reference evidence="1 2" key="2">
    <citation type="journal article" date="2022" name="Mol. Ecol. Resour.">
        <title>The genomes of chicory, endive, great burdock and yacon provide insights into Asteraceae paleo-polyploidization history and plant inulin production.</title>
        <authorList>
            <person name="Fan W."/>
            <person name="Wang S."/>
            <person name="Wang H."/>
            <person name="Wang A."/>
            <person name="Jiang F."/>
            <person name="Liu H."/>
            <person name="Zhao H."/>
            <person name="Xu D."/>
            <person name="Zhang Y."/>
        </authorList>
    </citation>
    <scope>NUCLEOTIDE SEQUENCE [LARGE SCALE GENOMIC DNA]</scope>
    <source>
        <strain evidence="2">cv. Yunnan</strain>
        <tissue evidence="1">Leaves</tissue>
    </source>
</reference>
<evidence type="ECO:0000313" key="2">
    <source>
        <dbReference type="Proteomes" id="UP001056120"/>
    </source>
</evidence>
<comment type="caution">
    <text evidence="1">The sequence shown here is derived from an EMBL/GenBank/DDBJ whole genome shotgun (WGS) entry which is preliminary data.</text>
</comment>